<evidence type="ECO:0000313" key="4">
    <source>
        <dbReference type="Proteomes" id="UP000308652"/>
    </source>
</evidence>
<evidence type="ECO:0000313" key="3">
    <source>
        <dbReference type="EMBL" id="TFK38374.1"/>
    </source>
</evidence>
<keyword evidence="2" id="KW-1133">Transmembrane helix</keyword>
<protein>
    <recommendedName>
        <fullName evidence="5">Transmembrane protein</fullName>
    </recommendedName>
</protein>
<name>A0A5C3LZ37_9AGAR</name>
<feature type="transmembrane region" description="Helical" evidence="2">
    <location>
        <begin position="157"/>
        <end position="182"/>
    </location>
</feature>
<feature type="transmembrane region" description="Helical" evidence="2">
    <location>
        <begin position="289"/>
        <end position="312"/>
    </location>
</feature>
<reference evidence="3 4" key="1">
    <citation type="journal article" date="2019" name="Nat. Ecol. Evol.">
        <title>Megaphylogeny resolves global patterns of mushroom evolution.</title>
        <authorList>
            <person name="Varga T."/>
            <person name="Krizsan K."/>
            <person name="Foldi C."/>
            <person name="Dima B."/>
            <person name="Sanchez-Garcia M."/>
            <person name="Sanchez-Ramirez S."/>
            <person name="Szollosi G.J."/>
            <person name="Szarkandi J.G."/>
            <person name="Papp V."/>
            <person name="Albert L."/>
            <person name="Andreopoulos W."/>
            <person name="Angelini C."/>
            <person name="Antonin V."/>
            <person name="Barry K.W."/>
            <person name="Bougher N.L."/>
            <person name="Buchanan P."/>
            <person name="Buyck B."/>
            <person name="Bense V."/>
            <person name="Catcheside P."/>
            <person name="Chovatia M."/>
            <person name="Cooper J."/>
            <person name="Damon W."/>
            <person name="Desjardin D."/>
            <person name="Finy P."/>
            <person name="Geml J."/>
            <person name="Haridas S."/>
            <person name="Hughes K."/>
            <person name="Justo A."/>
            <person name="Karasinski D."/>
            <person name="Kautmanova I."/>
            <person name="Kiss B."/>
            <person name="Kocsube S."/>
            <person name="Kotiranta H."/>
            <person name="LaButti K.M."/>
            <person name="Lechner B.E."/>
            <person name="Liimatainen K."/>
            <person name="Lipzen A."/>
            <person name="Lukacs Z."/>
            <person name="Mihaltcheva S."/>
            <person name="Morgado L.N."/>
            <person name="Niskanen T."/>
            <person name="Noordeloos M.E."/>
            <person name="Ohm R.A."/>
            <person name="Ortiz-Santana B."/>
            <person name="Ovrebo C."/>
            <person name="Racz N."/>
            <person name="Riley R."/>
            <person name="Savchenko A."/>
            <person name="Shiryaev A."/>
            <person name="Soop K."/>
            <person name="Spirin V."/>
            <person name="Szebenyi C."/>
            <person name="Tomsovsky M."/>
            <person name="Tulloss R.E."/>
            <person name="Uehling J."/>
            <person name="Grigoriev I.V."/>
            <person name="Vagvolgyi C."/>
            <person name="Papp T."/>
            <person name="Martin F.M."/>
            <person name="Miettinen O."/>
            <person name="Hibbett D.S."/>
            <person name="Nagy L.G."/>
        </authorList>
    </citation>
    <scope>NUCLEOTIDE SEQUENCE [LARGE SCALE GENOMIC DNA]</scope>
    <source>
        <strain evidence="3 4">CBS 166.37</strain>
    </source>
</reference>
<feature type="compositionally biased region" description="Polar residues" evidence="1">
    <location>
        <begin position="95"/>
        <end position="107"/>
    </location>
</feature>
<evidence type="ECO:0008006" key="5">
    <source>
        <dbReference type="Google" id="ProtNLM"/>
    </source>
</evidence>
<accession>A0A5C3LZ37</accession>
<feature type="region of interest" description="Disordered" evidence="1">
    <location>
        <begin position="1"/>
        <end position="107"/>
    </location>
</feature>
<proteinExistence type="predicted"/>
<keyword evidence="4" id="KW-1185">Reference proteome</keyword>
<dbReference type="AlphaFoldDB" id="A0A5C3LZ37"/>
<evidence type="ECO:0000256" key="2">
    <source>
        <dbReference type="SAM" id="Phobius"/>
    </source>
</evidence>
<dbReference type="InterPro" id="IPR000540">
    <property type="entry name" value="Flag_MotA_CS"/>
</dbReference>
<evidence type="ECO:0000256" key="1">
    <source>
        <dbReference type="SAM" id="MobiDB-lite"/>
    </source>
</evidence>
<dbReference type="Proteomes" id="UP000308652">
    <property type="component" value="Unassembled WGS sequence"/>
</dbReference>
<feature type="transmembrane region" description="Helical" evidence="2">
    <location>
        <begin position="265"/>
        <end position="283"/>
    </location>
</feature>
<gene>
    <name evidence="3" type="ORF">BDQ12DRAFT_735500</name>
</gene>
<keyword evidence="2" id="KW-0472">Membrane</keyword>
<organism evidence="3 4">
    <name type="scientific">Crucibulum laeve</name>
    <dbReference type="NCBI Taxonomy" id="68775"/>
    <lineage>
        <taxon>Eukaryota</taxon>
        <taxon>Fungi</taxon>
        <taxon>Dikarya</taxon>
        <taxon>Basidiomycota</taxon>
        <taxon>Agaricomycotina</taxon>
        <taxon>Agaricomycetes</taxon>
        <taxon>Agaricomycetidae</taxon>
        <taxon>Agaricales</taxon>
        <taxon>Agaricineae</taxon>
        <taxon>Nidulariaceae</taxon>
        <taxon>Crucibulum</taxon>
    </lineage>
</organism>
<sequence>MFEEMPSQMILPRHAQPRTAGNSSTGSEPSDVGSSKLPPRGSLSELERDVGRTRPPAIVLVPDTPPLPQLEGDVNKQPFRSHDYAEGTESLHAPSFSTHRQQRSQPTPITTQAQILTALAVGAPLISSVVSSCTSVICADLTSALGATPMTRPTHASAVIGLLWCALITSLGSAMTAVAGLAMHAGYHDSHVGVTKTIVRFLRRWQKEHLHRRHNDEHFHRHSHEENRPSIEMRVPSPALSAITDGHKDQHAIASFRAAVVSARLLGVSVALLSIAIAVYLFLLYPLSVALTATMVGLLTAAVVAVPLLPILKPSPG</sequence>
<keyword evidence="2" id="KW-0812">Transmembrane</keyword>
<dbReference type="EMBL" id="ML213603">
    <property type="protein sequence ID" value="TFK38374.1"/>
    <property type="molecule type" value="Genomic_DNA"/>
</dbReference>
<dbReference type="PROSITE" id="PS01307">
    <property type="entry name" value="MOTA"/>
    <property type="match status" value="1"/>
</dbReference>
<feature type="compositionally biased region" description="Polar residues" evidence="1">
    <location>
        <begin position="19"/>
        <end position="28"/>
    </location>
</feature>
<dbReference type="OrthoDB" id="3055073at2759"/>